<keyword evidence="4" id="KW-1185">Reference proteome</keyword>
<gene>
    <name evidence="3" type="ORF">FOZ62_027145</name>
    <name evidence="2" type="ORF">FOZ63_029221</name>
</gene>
<feature type="non-terminal residue" evidence="3">
    <location>
        <position position="1"/>
    </location>
</feature>
<proteinExistence type="predicted"/>
<dbReference type="AlphaFoldDB" id="A0A7J6T2M2"/>
<comment type="caution">
    <text evidence="3">The sequence shown here is derived from an EMBL/GenBank/DDBJ whole genome shotgun (WGS) entry which is preliminary data.</text>
</comment>
<feature type="chain" id="PRO_5036205799" evidence="1">
    <location>
        <begin position="19"/>
        <end position="442"/>
    </location>
</feature>
<dbReference type="SUPFAM" id="SSF81606">
    <property type="entry name" value="PP2C-like"/>
    <property type="match status" value="1"/>
</dbReference>
<dbReference type="EMBL" id="JABANM010010476">
    <property type="protein sequence ID" value="KAF4739313.1"/>
    <property type="molecule type" value="Genomic_DNA"/>
</dbReference>
<reference evidence="4 5" key="1">
    <citation type="submission" date="2020-04" db="EMBL/GenBank/DDBJ databases">
        <title>Perkinsus olseni comparative genomics.</title>
        <authorList>
            <person name="Bogema D.R."/>
        </authorList>
    </citation>
    <scope>NUCLEOTIDE SEQUENCE [LARGE SCALE GENOMIC DNA]</scope>
    <source>
        <strain evidence="3">ATCC PRA-205</strain>
        <strain evidence="2 4">ATCC PRA-207</strain>
    </source>
</reference>
<evidence type="ECO:0000313" key="4">
    <source>
        <dbReference type="Proteomes" id="UP000553632"/>
    </source>
</evidence>
<evidence type="ECO:0000313" key="2">
    <source>
        <dbReference type="EMBL" id="KAF4730145.1"/>
    </source>
</evidence>
<dbReference type="EMBL" id="JABANO010019461">
    <property type="protein sequence ID" value="KAF4730145.1"/>
    <property type="molecule type" value="Genomic_DNA"/>
</dbReference>
<dbReference type="Gene3D" id="3.60.40.10">
    <property type="entry name" value="PPM-type phosphatase domain"/>
    <property type="match status" value="1"/>
</dbReference>
<evidence type="ECO:0000313" key="5">
    <source>
        <dbReference type="Proteomes" id="UP000574390"/>
    </source>
</evidence>
<dbReference type="Proteomes" id="UP000553632">
    <property type="component" value="Unassembled WGS sequence"/>
</dbReference>
<protein>
    <submittedName>
        <fullName evidence="3">Uncharacterized protein</fullName>
    </submittedName>
</protein>
<feature type="signal peptide" evidence="1">
    <location>
        <begin position="1"/>
        <end position="18"/>
    </location>
</feature>
<accession>A0A7J6T2M2</accession>
<sequence>MHELRTGLMVVVLWQAEAGVDLLDGARPRLRPEKRCVMTADDLDGKVEYRRSVKNAGKFRSFPHGATVAAKYDPETKNYFVDYASLRLTADCDSGRCQVVRHFIRPGALEYESEGGFILGNSGGCKNSIIEGAKRLLERYPPEARQKVQADLEEKPEVLSPLVIALYAEERVAKEEGMSDSQLQRVCPPEDEEPMSAGSSVVWSKQHNQAFLNGISFMDTRSSTPAKIALSPEGLDLVRSAWRKKSYGRHRRFEQDDWGMVMDVGRELLANVKVRMEASQKDWDLVDEDTQEPFSPEALIIAGPYRGRSEVMSVNAVVGRLFDEDRFTICPSLGTIGASGFALFDGTAGDFAAETAKRLVFGHLVRTAGWNEFEALQKNTKEPRGRAKWMKEKACLDSAMNDMFVRSDVELMHLCGAEGIHYAASTGVCAVVTQEHLAVGHL</sequence>
<organism evidence="3 5">
    <name type="scientific">Perkinsus olseni</name>
    <name type="common">Perkinsus atlanticus</name>
    <dbReference type="NCBI Taxonomy" id="32597"/>
    <lineage>
        <taxon>Eukaryota</taxon>
        <taxon>Sar</taxon>
        <taxon>Alveolata</taxon>
        <taxon>Perkinsozoa</taxon>
        <taxon>Perkinsea</taxon>
        <taxon>Perkinsida</taxon>
        <taxon>Perkinsidae</taxon>
        <taxon>Perkinsus</taxon>
    </lineage>
</organism>
<dbReference type="Proteomes" id="UP000574390">
    <property type="component" value="Unassembled WGS sequence"/>
</dbReference>
<evidence type="ECO:0000256" key="1">
    <source>
        <dbReference type="SAM" id="SignalP"/>
    </source>
</evidence>
<name>A0A7J6T2M2_PEROL</name>
<dbReference type="InterPro" id="IPR036457">
    <property type="entry name" value="PPM-type-like_dom_sf"/>
</dbReference>
<keyword evidence="1" id="KW-0732">Signal</keyword>
<evidence type="ECO:0000313" key="3">
    <source>
        <dbReference type="EMBL" id="KAF4739313.1"/>
    </source>
</evidence>